<proteinExistence type="predicted"/>
<dbReference type="RefSeq" id="WP_143944150.1">
    <property type="nucleotide sequence ID" value="NZ_VKLS01000575.1"/>
</dbReference>
<dbReference type="OrthoDB" id="24041at2"/>
<dbReference type="Pfam" id="PF18603">
    <property type="entry name" value="LAL_C2"/>
    <property type="match status" value="1"/>
</dbReference>
<dbReference type="SMART" id="SM01209">
    <property type="entry name" value="GARS_A"/>
    <property type="match status" value="1"/>
</dbReference>
<comment type="caution">
    <text evidence="6">The sequence shown here is derived from an EMBL/GenBank/DDBJ whole genome shotgun (WGS) entry which is preliminary data.</text>
</comment>
<reference evidence="6 7" key="1">
    <citation type="submission" date="2019-07" db="EMBL/GenBank/DDBJ databases">
        <title>Draft genome for Streptomyces benahoarensis MZ03-48.</title>
        <authorList>
            <person name="Gonzalez-Pimentel J.L."/>
        </authorList>
    </citation>
    <scope>NUCLEOTIDE SEQUENCE [LARGE SCALE GENOMIC DNA]</scope>
    <source>
        <strain evidence="6 7">MZ03-48</strain>
    </source>
</reference>
<dbReference type="GO" id="GO:0005524">
    <property type="term" value="F:ATP binding"/>
    <property type="evidence" value="ECO:0007669"/>
    <property type="project" value="UniProtKB-UniRule"/>
</dbReference>
<dbReference type="PANTHER" id="PTHR43585:SF2">
    <property type="entry name" value="ATP-GRASP ENZYME FSQD"/>
    <property type="match status" value="1"/>
</dbReference>
<name>A0A553Y7Y8_9ACTN</name>
<keyword evidence="2 4" id="KW-0547">Nucleotide-binding</keyword>
<protein>
    <submittedName>
        <fullName evidence="6">ATP-grasp domain-containing protein</fullName>
    </submittedName>
</protein>
<sequence>MGHLLMVESWVGSMSRLLPGALTEAGHTFTFLTRDLNHYLRSAPEGTAHPLLGARNVLTADTNDAAALLPYVRRLHGALGFDGVLSSCDYYLPTVAALAGELGLPGPDADAVTAACRKDRTRRTLAAAGVPGPRFAVCDGFPAAALAAAEIGYPLVVKPVDLCAGMFVRRVGDERELAAAHRALDAFPVNARGQRRSPALLLEELLEGPEVSVETVTAGGATHAIGVTGKSVGGAPAFIETGHLFPAALGPGEAASAAETACAALDALGLDQLVAHTEIKLTADGPRVIEVNPRPAGNRITELVRHVTGVDLAAACVALALGEAPDLEIRTTGVTDAAIGFLLPETDGVLTGYGPAGREVRQELAAAPGVLEVVLADPGTRVRTAADNNGYLGHIMATGSGAPSGDARTRVAELLGTVRPCVAADR</sequence>
<evidence type="ECO:0000313" key="6">
    <source>
        <dbReference type="EMBL" id="TSB25298.1"/>
    </source>
</evidence>
<dbReference type="PROSITE" id="PS50975">
    <property type="entry name" value="ATP_GRASP"/>
    <property type="match status" value="1"/>
</dbReference>
<dbReference type="InterPro" id="IPR011761">
    <property type="entry name" value="ATP-grasp"/>
</dbReference>
<dbReference type="EMBL" id="VKLS01000575">
    <property type="protein sequence ID" value="TSB25298.1"/>
    <property type="molecule type" value="Genomic_DNA"/>
</dbReference>
<keyword evidence="3 4" id="KW-0067">ATP-binding</keyword>
<evidence type="ECO:0000256" key="3">
    <source>
        <dbReference type="ARBA" id="ARBA00022840"/>
    </source>
</evidence>
<dbReference type="PANTHER" id="PTHR43585">
    <property type="entry name" value="FUMIPYRROLE BIOSYNTHESIS PROTEIN C"/>
    <property type="match status" value="1"/>
</dbReference>
<evidence type="ECO:0000256" key="1">
    <source>
        <dbReference type="ARBA" id="ARBA00022598"/>
    </source>
</evidence>
<dbReference type="InterPro" id="IPR041472">
    <property type="entry name" value="BL00235/CARNS1_N"/>
</dbReference>
<dbReference type="InterPro" id="IPR040570">
    <property type="entry name" value="LAL_C2"/>
</dbReference>
<dbReference type="Proteomes" id="UP000320888">
    <property type="component" value="Unassembled WGS sequence"/>
</dbReference>
<evidence type="ECO:0000256" key="2">
    <source>
        <dbReference type="ARBA" id="ARBA00022741"/>
    </source>
</evidence>
<evidence type="ECO:0000259" key="5">
    <source>
        <dbReference type="PROSITE" id="PS50975"/>
    </source>
</evidence>
<gene>
    <name evidence="6" type="ORF">FNZ23_27120</name>
</gene>
<dbReference type="Pfam" id="PF18130">
    <property type="entry name" value="ATPgrasp_N"/>
    <property type="match status" value="1"/>
</dbReference>
<dbReference type="Pfam" id="PF13535">
    <property type="entry name" value="ATP-grasp_4"/>
    <property type="match status" value="1"/>
</dbReference>
<dbReference type="SUPFAM" id="SSF56059">
    <property type="entry name" value="Glutathione synthetase ATP-binding domain-like"/>
    <property type="match status" value="1"/>
</dbReference>
<evidence type="ECO:0000256" key="4">
    <source>
        <dbReference type="PROSITE-ProRule" id="PRU00409"/>
    </source>
</evidence>
<dbReference type="Gene3D" id="3.30.470.20">
    <property type="entry name" value="ATP-grasp fold, B domain"/>
    <property type="match status" value="1"/>
</dbReference>
<keyword evidence="7" id="KW-1185">Reference proteome</keyword>
<keyword evidence="1" id="KW-0436">Ligase</keyword>
<organism evidence="6 7">
    <name type="scientific">Streptomyces benahoarensis</name>
    <dbReference type="NCBI Taxonomy" id="2595054"/>
    <lineage>
        <taxon>Bacteria</taxon>
        <taxon>Bacillati</taxon>
        <taxon>Actinomycetota</taxon>
        <taxon>Actinomycetes</taxon>
        <taxon>Kitasatosporales</taxon>
        <taxon>Streptomycetaceae</taxon>
        <taxon>Streptomyces</taxon>
    </lineage>
</organism>
<feature type="domain" description="ATP-grasp" evidence="5">
    <location>
        <begin position="122"/>
        <end position="321"/>
    </location>
</feature>
<dbReference type="Gene3D" id="3.40.50.20">
    <property type="match status" value="1"/>
</dbReference>
<dbReference type="InterPro" id="IPR052032">
    <property type="entry name" value="ATP-dep_AA_Ligase"/>
</dbReference>
<dbReference type="GO" id="GO:0046872">
    <property type="term" value="F:metal ion binding"/>
    <property type="evidence" value="ECO:0007669"/>
    <property type="project" value="InterPro"/>
</dbReference>
<evidence type="ECO:0000313" key="7">
    <source>
        <dbReference type="Proteomes" id="UP000320888"/>
    </source>
</evidence>
<accession>A0A553Y7Y8</accession>
<dbReference type="GO" id="GO:0016874">
    <property type="term" value="F:ligase activity"/>
    <property type="evidence" value="ECO:0007669"/>
    <property type="project" value="UniProtKB-KW"/>
</dbReference>
<dbReference type="AlphaFoldDB" id="A0A553Y7Y8"/>